<dbReference type="PROSITE" id="PS50102">
    <property type="entry name" value="RRM"/>
    <property type="match status" value="1"/>
</dbReference>
<dbReference type="Gene3D" id="3.30.70.330">
    <property type="match status" value="1"/>
</dbReference>
<dbReference type="GO" id="GO:0006417">
    <property type="term" value="P:regulation of translation"/>
    <property type="evidence" value="ECO:0007669"/>
    <property type="project" value="TreeGrafter"/>
</dbReference>
<organism evidence="5 6">
    <name type="scientific">Magallana gigas</name>
    <name type="common">Pacific oyster</name>
    <name type="synonym">Crassostrea gigas</name>
    <dbReference type="NCBI Taxonomy" id="29159"/>
    <lineage>
        <taxon>Eukaryota</taxon>
        <taxon>Metazoa</taxon>
        <taxon>Spiralia</taxon>
        <taxon>Lophotrochozoa</taxon>
        <taxon>Mollusca</taxon>
        <taxon>Bivalvia</taxon>
        <taxon>Autobranchia</taxon>
        <taxon>Pteriomorphia</taxon>
        <taxon>Ostreida</taxon>
        <taxon>Ostreoidea</taxon>
        <taxon>Ostreidae</taxon>
        <taxon>Magallana</taxon>
    </lineage>
</organism>
<protein>
    <recommendedName>
        <fullName evidence="4">RRM domain-containing protein</fullName>
    </recommendedName>
</protein>
<accession>A0A8W8HSR0</accession>
<dbReference type="SUPFAM" id="SSF54928">
    <property type="entry name" value="RNA-binding domain, RBD"/>
    <property type="match status" value="1"/>
</dbReference>
<dbReference type="Proteomes" id="UP000005408">
    <property type="component" value="Unassembled WGS sequence"/>
</dbReference>
<dbReference type="PANTHER" id="PTHR48032:SF6">
    <property type="entry name" value="RNA-BINDING (RRM_RBD_RNP MOTIFS) FAMILY PROTEIN"/>
    <property type="match status" value="1"/>
</dbReference>
<evidence type="ECO:0000256" key="3">
    <source>
        <dbReference type="PROSITE-ProRule" id="PRU00176"/>
    </source>
</evidence>
<evidence type="ECO:0000256" key="2">
    <source>
        <dbReference type="ARBA" id="ARBA00022884"/>
    </source>
</evidence>
<dbReference type="InterPro" id="IPR000504">
    <property type="entry name" value="RRM_dom"/>
</dbReference>
<dbReference type="Pfam" id="PF00076">
    <property type="entry name" value="RRM_1"/>
    <property type="match status" value="1"/>
</dbReference>
<evidence type="ECO:0000259" key="4">
    <source>
        <dbReference type="PROSITE" id="PS50102"/>
    </source>
</evidence>
<evidence type="ECO:0000313" key="6">
    <source>
        <dbReference type="Proteomes" id="UP000005408"/>
    </source>
</evidence>
<dbReference type="PANTHER" id="PTHR48032">
    <property type="entry name" value="RNA-BINDING PROTEIN MUSASHI HOMOLOG RBP6"/>
    <property type="match status" value="1"/>
</dbReference>
<feature type="domain" description="RRM" evidence="4">
    <location>
        <begin position="19"/>
        <end position="96"/>
    </location>
</feature>
<keyword evidence="2 3" id="KW-0694">RNA-binding</keyword>
<dbReference type="GO" id="GO:0003729">
    <property type="term" value="F:mRNA binding"/>
    <property type="evidence" value="ECO:0007669"/>
    <property type="project" value="TreeGrafter"/>
</dbReference>
<name>A0A8W8HSR0_MAGGI</name>
<dbReference type="SMART" id="SM00360">
    <property type="entry name" value="RRM"/>
    <property type="match status" value="1"/>
</dbReference>
<keyword evidence="6" id="KW-1185">Reference proteome</keyword>
<dbReference type="InterPro" id="IPR012677">
    <property type="entry name" value="Nucleotide-bd_a/b_plait_sf"/>
</dbReference>
<dbReference type="EnsemblMetazoa" id="G1087.76">
    <property type="protein sequence ID" value="G1087.76:cds"/>
    <property type="gene ID" value="G1087"/>
</dbReference>
<dbReference type="InterPro" id="IPR035979">
    <property type="entry name" value="RBD_domain_sf"/>
</dbReference>
<proteinExistence type="predicted"/>
<evidence type="ECO:0000256" key="1">
    <source>
        <dbReference type="ARBA" id="ARBA00022737"/>
    </source>
</evidence>
<dbReference type="AlphaFoldDB" id="A0A8W8HSR0"/>
<evidence type="ECO:0000313" key="5">
    <source>
        <dbReference type="EnsemblMetazoa" id="G1087.76:cds"/>
    </source>
</evidence>
<sequence>GRNIDPKKANPRKKEEVIKKIFVGKVDPSLTEAEIKEYFETFGEVKKIDLPYDKTKEQRRAFCFVEFKEEDAVKKITDQAVHKIKDQEVDVKKATQNNQSKRGRGGWYGYGGGRGDTESGIAGWQGYNQGYGYGGYGYGGYGQGGYGYGYDYYGGGPNYGNWGGYDQYYNNYGGYGGDDYGHCH</sequence>
<reference evidence="5" key="1">
    <citation type="submission" date="2022-08" db="UniProtKB">
        <authorList>
            <consortium name="EnsemblMetazoa"/>
        </authorList>
    </citation>
    <scope>IDENTIFICATION</scope>
    <source>
        <strain evidence="5">05x7-T-G4-1.051#20</strain>
    </source>
</reference>
<keyword evidence="1" id="KW-0677">Repeat</keyword>